<accession>A0A2H3D520</accession>
<dbReference type="Proteomes" id="UP000217790">
    <property type="component" value="Unassembled WGS sequence"/>
</dbReference>
<dbReference type="InParanoid" id="A0A2H3D520"/>
<gene>
    <name evidence="2" type="ORF">ARMGADRAFT_1082643</name>
</gene>
<evidence type="ECO:0000313" key="3">
    <source>
        <dbReference type="Proteomes" id="UP000217790"/>
    </source>
</evidence>
<name>A0A2H3D520_ARMGA</name>
<dbReference type="OrthoDB" id="10265183at2759"/>
<sequence>MIDSDTDLDMPPLTSVSDSSESESDTDSKSDEDGVPGHSVFQLPPPEEMVQRDEGQGVSTSTYLPTDMPFETSLLPEIWEEPSTPGIVILSETMMTSKPSGIEMYIEDQELHQELVLRAAKASIMLLEYTDSIYSSETSKSESDEDDEEHAPLILNDLLQANIKNSHYAVEMPYEPYYYACRMSESNQYGANSTLSYLIRRHDDHQRHAWHFKILENGIIPSHIFHHVNNPLEYAVVDVFQEIRDNSPLELEDNSLLAAGNALYDELRGHDEWKIAMLGIKIYRLMCKMDMNWNHWVHGDAQPSPSELDQIQRQLFLAHDGWQVPKEFEDWKDKFITRDVSDSCAGRHIMKPDEEDMPEGLIPHGIVFA</sequence>
<evidence type="ECO:0000256" key="1">
    <source>
        <dbReference type="SAM" id="MobiDB-lite"/>
    </source>
</evidence>
<dbReference type="AlphaFoldDB" id="A0A2H3D520"/>
<keyword evidence="3" id="KW-1185">Reference proteome</keyword>
<feature type="region of interest" description="Disordered" evidence="1">
    <location>
        <begin position="1"/>
        <end position="65"/>
    </location>
</feature>
<organism evidence="2 3">
    <name type="scientific">Armillaria gallica</name>
    <name type="common">Bulbous honey fungus</name>
    <name type="synonym">Armillaria bulbosa</name>
    <dbReference type="NCBI Taxonomy" id="47427"/>
    <lineage>
        <taxon>Eukaryota</taxon>
        <taxon>Fungi</taxon>
        <taxon>Dikarya</taxon>
        <taxon>Basidiomycota</taxon>
        <taxon>Agaricomycotina</taxon>
        <taxon>Agaricomycetes</taxon>
        <taxon>Agaricomycetidae</taxon>
        <taxon>Agaricales</taxon>
        <taxon>Marasmiineae</taxon>
        <taxon>Physalacriaceae</taxon>
        <taxon>Armillaria</taxon>
    </lineage>
</organism>
<protein>
    <submittedName>
        <fullName evidence="2">Uncharacterized protein</fullName>
    </submittedName>
</protein>
<evidence type="ECO:0000313" key="2">
    <source>
        <dbReference type="EMBL" id="PBK90361.1"/>
    </source>
</evidence>
<dbReference type="EMBL" id="KZ293665">
    <property type="protein sequence ID" value="PBK90361.1"/>
    <property type="molecule type" value="Genomic_DNA"/>
</dbReference>
<reference evidence="3" key="1">
    <citation type="journal article" date="2017" name="Nat. Ecol. Evol.">
        <title>Genome expansion and lineage-specific genetic innovations in the forest pathogenic fungi Armillaria.</title>
        <authorList>
            <person name="Sipos G."/>
            <person name="Prasanna A.N."/>
            <person name="Walter M.C."/>
            <person name="O'Connor E."/>
            <person name="Balint B."/>
            <person name="Krizsan K."/>
            <person name="Kiss B."/>
            <person name="Hess J."/>
            <person name="Varga T."/>
            <person name="Slot J."/>
            <person name="Riley R."/>
            <person name="Boka B."/>
            <person name="Rigling D."/>
            <person name="Barry K."/>
            <person name="Lee J."/>
            <person name="Mihaltcheva S."/>
            <person name="LaButti K."/>
            <person name="Lipzen A."/>
            <person name="Waldron R."/>
            <person name="Moloney N.M."/>
            <person name="Sperisen C."/>
            <person name="Kredics L."/>
            <person name="Vagvoelgyi C."/>
            <person name="Patrignani A."/>
            <person name="Fitzpatrick D."/>
            <person name="Nagy I."/>
            <person name="Doyle S."/>
            <person name="Anderson J.B."/>
            <person name="Grigoriev I.V."/>
            <person name="Gueldener U."/>
            <person name="Muensterkoetter M."/>
            <person name="Nagy L.G."/>
        </authorList>
    </citation>
    <scope>NUCLEOTIDE SEQUENCE [LARGE SCALE GENOMIC DNA]</scope>
    <source>
        <strain evidence="3">Ar21-2</strain>
    </source>
</reference>
<proteinExistence type="predicted"/>